<dbReference type="GO" id="GO:0006289">
    <property type="term" value="P:nucleotide-excision repair"/>
    <property type="evidence" value="ECO:0007669"/>
    <property type="project" value="UniProtKB-ARBA"/>
</dbReference>
<keyword evidence="4" id="KW-0238">DNA-binding</keyword>
<dbReference type="NCBIfam" id="TIGR00597">
    <property type="entry name" value="rad10"/>
    <property type="match status" value="1"/>
</dbReference>
<dbReference type="Proteomes" id="UP000009022">
    <property type="component" value="Unassembled WGS sequence"/>
</dbReference>
<dbReference type="InterPro" id="IPR047260">
    <property type="entry name" value="ERCC1-like_central_dom"/>
</dbReference>
<dbReference type="GO" id="GO:0000110">
    <property type="term" value="C:nucleotide-excision repair factor 1 complex"/>
    <property type="evidence" value="ECO:0000318"/>
    <property type="project" value="GO_Central"/>
</dbReference>
<evidence type="ECO:0000256" key="3">
    <source>
        <dbReference type="ARBA" id="ARBA00022763"/>
    </source>
</evidence>
<comment type="function">
    <text evidence="7">Non-catalytic component of a structure-specific DNA repair endonuclease responsible for the 5'-incision during DNA repair. Responsible, in conjunction with SLX4, for the first step in the repair of interstrand cross-links (ICL). Participates in the processing of anaphase bridge-generating DNA structures, which consist in incompletely processed DNA lesions arising during S or G2 phase, and can result in cytokinesis failure. Also required for homology-directed repair (HDR) of DNA double-strand breaks, in conjunction with SLX4.</text>
</comment>
<dbReference type="Pfam" id="PF14520">
    <property type="entry name" value="HHH_5"/>
    <property type="match status" value="1"/>
</dbReference>
<evidence type="ECO:0000313" key="11">
    <source>
        <dbReference type="Proteomes" id="UP000009022"/>
    </source>
</evidence>
<dbReference type="GeneID" id="6759189"/>
<dbReference type="OrthoDB" id="10262814at2759"/>
<evidence type="ECO:0000259" key="9">
    <source>
        <dbReference type="Pfam" id="PF03834"/>
    </source>
</evidence>
<dbReference type="InterPro" id="IPR011335">
    <property type="entry name" value="Restrct_endonuc-II-like"/>
</dbReference>
<accession>B3SCJ1</accession>
<sequence>MAEDESKDHEKQTNIAKVSSFKQAFSFIKDSSHYQEIEASSSSSNISLPRQPLNTNCITVNPKQRGNPIIQYITSVPLEYGDIVPDYVLGKTTCALYLRYHNLHPNYIHERLKKLGYAFEMRILLVQVDLKDCQQALNELARIAVMADCTLILAWSSEEAGRYLETYKAYENKPPDLLKEKVDKDYLSKLTDCLTTIKSVNRGDVITLQSTFGSMDNIISASVQDLALCPGIGLQKAKRIHALFREPFLTKHKKIKSENYNTGDS</sequence>
<dbReference type="PANTHER" id="PTHR12749:SF0">
    <property type="entry name" value="DNA EXCISION REPAIR PROTEIN ERCC-1"/>
    <property type="match status" value="1"/>
</dbReference>
<keyword evidence="6" id="KW-0539">Nucleus</keyword>
<dbReference type="AlphaFoldDB" id="B3SCJ1"/>
<keyword evidence="5" id="KW-0234">DNA repair</keyword>
<dbReference type="STRING" id="10228.B3SCJ1"/>
<proteinExistence type="inferred from homology"/>
<gene>
    <name evidence="10" type="ORF">TRIADDRAFT_61989</name>
</gene>
<comment type="similarity">
    <text evidence="2">Belongs to the ERCC1/RAD10/SWI10 family.</text>
</comment>
<dbReference type="RefSeq" id="XP_002117958.1">
    <property type="nucleotide sequence ID" value="XM_002117922.1"/>
</dbReference>
<dbReference type="Pfam" id="PF03834">
    <property type="entry name" value="Rad10"/>
    <property type="match status" value="1"/>
</dbReference>
<dbReference type="GO" id="GO:0070914">
    <property type="term" value="P:UV-damage excision repair"/>
    <property type="evidence" value="ECO:0000318"/>
    <property type="project" value="GO_Central"/>
</dbReference>
<evidence type="ECO:0000256" key="1">
    <source>
        <dbReference type="ARBA" id="ARBA00004123"/>
    </source>
</evidence>
<dbReference type="Gene3D" id="1.10.150.20">
    <property type="entry name" value="5' to 3' exonuclease, C-terminal subdomain"/>
    <property type="match status" value="1"/>
</dbReference>
<dbReference type="KEGG" id="tad:TRIADDRAFT_61989"/>
<name>B3SCJ1_TRIAD</name>
<dbReference type="InterPro" id="IPR004579">
    <property type="entry name" value="ERCC1/RAD10/SWI10"/>
</dbReference>
<evidence type="ECO:0000313" key="10">
    <source>
        <dbReference type="EMBL" id="EDV19526.1"/>
    </source>
</evidence>
<evidence type="ECO:0000256" key="7">
    <source>
        <dbReference type="ARBA" id="ARBA00054210"/>
    </source>
</evidence>
<evidence type="ECO:0000256" key="8">
    <source>
        <dbReference type="ARBA" id="ARBA00071993"/>
    </source>
</evidence>
<dbReference type="SUPFAM" id="SSF52980">
    <property type="entry name" value="Restriction endonuclease-like"/>
    <property type="match status" value="1"/>
</dbReference>
<dbReference type="GO" id="GO:0003697">
    <property type="term" value="F:single-stranded DNA binding"/>
    <property type="evidence" value="ECO:0000318"/>
    <property type="project" value="GO_Central"/>
</dbReference>
<dbReference type="GO" id="GO:0070522">
    <property type="term" value="C:ERCC4-ERCC1 complex"/>
    <property type="evidence" value="ECO:0000318"/>
    <property type="project" value="GO_Central"/>
</dbReference>
<dbReference type="OMA" id="PHCVLVH"/>
<evidence type="ECO:0000256" key="6">
    <source>
        <dbReference type="ARBA" id="ARBA00023242"/>
    </source>
</evidence>
<evidence type="ECO:0000256" key="2">
    <source>
        <dbReference type="ARBA" id="ARBA00008283"/>
    </source>
</evidence>
<dbReference type="InterPro" id="IPR010994">
    <property type="entry name" value="RuvA_2-like"/>
</dbReference>
<dbReference type="PhylomeDB" id="B3SCJ1"/>
<evidence type="ECO:0000256" key="5">
    <source>
        <dbReference type="ARBA" id="ARBA00023204"/>
    </source>
</evidence>
<dbReference type="FunFam" id="3.40.50.10130:FF:000001">
    <property type="entry name" value="DNA excision repair protein ERCC-1"/>
    <property type="match status" value="1"/>
</dbReference>
<dbReference type="Gene3D" id="3.40.50.10130">
    <property type="match status" value="1"/>
</dbReference>
<dbReference type="GO" id="GO:0003684">
    <property type="term" value="F:damaged DNA binding"/>
    <property type="evidence" value="ECO:0000318"/>
    <property type="project" value="GO_Central"/>
</dbReference>
<dbReference type="FunCoup" id="B3SCJ1">
    <property type="interactions" value="1188"/>
</dbReference>
<organism evidence="10 11">
    <name type="scientific">Trichoplax adhaerens</name>
    <name type="common">Trichoplax reptans</name>
    <dbReference type="NCBI Taxonomy" id="10228"/>
    <lineage>
        <taxon>Eukaryota</taxon>
        <taxon>Metazoa</taxon>
        <taxon>Placozoa</taxon>
        <taxon>Uniplacotomia</taxon>
        <taxon>Trichoplacea</taxon>
        <taxon>Trichoplacidae</taxon>
        <taxon>Trichoplax</taxon>
    </lineage>
</organism>
<feature type="domain" description="ERCC1-like central" evidence="9">
    <location>
        <begin position="58"/>
        <end position="168"/>
    </location>
</feature>
<dbReference type="GO" id="GO:0006302">
    <property type="term" value="P:double-strand break repair"/>
    <property type="evidence" value="ECO:0007669"/>
    <property type="project" value="UniProtKB-ARBA"/>
</dbReference>
<comment type="subcellular location">
    <subcellularLocation>
        <location evidence="1">Nucleus</location>
    </subcellularLocation>
</comment>
<reference evidence="10 11" key="1">
    <citation type="journal article" date="2008" name="Nature">
        <title>The Trichoplax genome and the nature of placozoans.</title>
        <authorList>
            <person name="Srivastava M."/>
            <person name="Begovic E."/>
            <person name="Chapman J."/>
            <person name="Putnam N.H."/>
            <person name="Hellsten U."/>
            <person name="Kawashima T."/>
            <person name="Kuo A."/>
            <person name="Mitros T."/>
            <person name="Salamov A."/>
            <person name="Carpenter M.L."/>
            <person name="Signorovitch A.Y."/>
            <person name="Moreno M.A."/>
            <person name="Kamm K."/>
            <person name="Grimwood J."/>
            <person name="Schmutz J."/>
            <person name="Shapiro H."/>
            <person name="Grigoriev I.V."/>
            <person name="Buss L.W."/>
            <person name="Schierwater B."/>
            <person name="Dellaporta S.L."/>
            <person name="Rokhsar D.S."/>
        </authorList>
    </citation>
    <scope>NUCLEOTIDE SEQUENCE [LARGE SCALE GENOMIC DNA]</scope>
    <source>
        <strain evidence="10 11">Grell-BS-1999</strain>
    </source>
</reference>
<dbReference type="GO" id="GO:0032204">
    <property type="term" value="P:regulation of telomere maintenance"/>
    <property type="evidence" value="ECO:0007669"/>
    <property type="project" value="UniProtKB-ARBA"/>
</dbReference>
<dbReference type="eggNOG" id="KOG2841">
    <property type="taxonomic scope" value="Eukaryota"/>
</dbReference>
<protein>
    <recommendedName>
        <fullName evidence="8">DNA excision repair protein ERCC-1</fullName>
    </recommendedName>
</protein>
<dbReference type="PANTHER" id="PTHR12749">
    <property type="entry name" value="EXCISION REPAIR CROSS-COMPLEMENTING 1 ERCC1"/>
    <property type="match status" value="1"/>
</dbReference>
<dbReference type="SUPFAM" id="SSF47781">
    <property type="entry name" value="RuvA domain 2-like"/>
    <property type="match status" value="1"/>
</dbReference>
<dbReference type="GO" id="GO:0006312">
    <property type="term" value="P:mitotic recombination"/>
    <property type="evidence" value="ECO:0000318"/>
    <property type="project" value="GO_Central"/>
</dbReference>
<dbReference type="CDD" id="cd20079">
    <property type="entry name" value="XPF_nuclease_ERCC1"/>
    <property type="match status" value="1"/>
</dbReference>
<dbReference type="HOGENOM" id="CLU_041616_3_0_1"/>
<dbReference type="CTD" id="6759189"/>
<dbReference type="EMBL" id="DS985271">
    <property type="protein sequence ID" value="EDV19526.1"/>
    <property type="molecule type" value="Genomic_DNA"/>
</dbReference>
<keyword evidence="11" id="KW-1185">Reference proteome</keyword>
<dbReference type="FunFam" id="1.10.150.20:FF:000017">
    <property type="entry name" value="DNA excision repair protein ERCC-1"/>
    <property type="match status" value="1"/>
</dbReference>
<keyword evidence="3" id="KW-0227">DNA damage</keyword>
<dbReference type="InParanoid" id="B3SCJ1"/>
<evidence type="ECO:0000256" key="4">
    <source>
        <dbReference type="ARBA" id="ARBA00023125"/>
    </source>
</evidence>